<comment type="caution">
    <text evidence="2">The sequence shown here is derived from an EMBL/GenBank/DDBJ whole genome shotgun (WGS) entry which is preliminary data.</text>
</comment>
<name>A0AAE1B8P9_9GAST</name>
<dbReference type="Proteomes" id="UP001283361">
    <property type="component" value="Unassembled WGS sequence"/>
</dbReference>
<organism evidence="2 3">
    <name type="scientific">Elysia crispata</name>
    <name type="common">lettuce slug</name>
    <dbReference type="NCBI Taxonomy" id="231223"/>
    <lineage>
        <taxon>Eukaryota</taxon>
        <taxon>Metazoa</taxon>
        <taxon>Spiralia</taxon>
        <taxon>Lophotrochozoa</taxon>
        <taxon>Mollusca</taxon>
        <taxon>Gastropoda</taxon>
        <taxon>Heterobranchia</taxon>
        <taxon>Euthyneura</taxon>
        <taxon>Panpulmonata</taxon>
        <taxon>Sacoglossa</taxon>
        <taxon>Placobranchoidea</taxon>
        <taxon>Plakobranchidae</taxon>
        <taxon>Elysia</taxon>
    </lineage>
</organism>
<feature type="compositionally biased region" description="Polar residues" evidence="1">
    <location>
        <begin position="1"/>
        <end position="20"/>
    </location>
</feature>
<sequence length="42" mass="4664">SLETVIMTSESNSPSISGSKSVLYPDQIKPEMDRVKRILKQA</sequence>
<dbReference type="EMBL" id="JAWDGP010000336">
    <property type="protein sequence ID" value="KAK3801325.1"/>
    <property type="molecule type" value="Genomic_DNA"/>
</dbReference>
<evidence type="ECO:0000256" key="1">
    <source>
        <dbReference type="SAM" id="MobiDB-lite"/>
    </source>
</evidence>
<accession>A0AAE1B8P9</accession>
<dbReference type="AlphaFoldDB" id="A0AAE1B8P9"/>
<evidence type="ECO:0000313" key="2">
    <source>
        <dbReference type="EMBL" id="KAK3801325.1"/>
    </source>
</evidence>
<protein>
    <submittedName>
        <fullName evidence="2">Uncharacterized protein</fullName>
    </submittedName>
</protein>
<keyword evidence="3" id="KW-1185">Reference proteome</keyword>
<feature type="region of interest" description="Disordered" evidence="1">
    <location>
        <begin position="1"/>
        <end position="24"/>
    </location>
</feature>
<evidence type="ECO:0000313" key="3">
    <source>
        <dbReference type="Proteomes" id="UP001283361"/>
    </source>
</evidence>
<feature type="non-terminal residue" evidence="2">
    <location>
        <position position="42"/>
    </location>
</feature>
<reference evidence="2" key="1">
    <citation type="journal article" date="2023" name="G3 (Bethesda)">
        <title>A reference genome for the long-term kleptoplast-retaining sea slug Elysia crispata morphotype clarki.</title>
        <authorList>
            <person name="Eastman K.E."/>
            <person name="Pendleton A.L."/>
            <person name="Shaikh M.A."/>
            <person name="Suttiyut T."/>
            <person name="Ogas R."/>
            <person name="Tomko P."/>
            <person name="Gavelis G."/>
            <person name="Widhalm J.R."/>
            <person name="Wisecaver J.H."/>
        </authorList>
    </citation>
    <scope>NUCLEOTIDE SEQUENCE</scope>
    <source>
        <strain evidence="2">ECLA1</strain>
    </source>
</reference>
<gene>
    <name evidence="2" type="ORF">RRG08_001356</name>
</gene>
<proteinExistence type="predicted"/>